<reference evidence="1" key="1">
    <citation type="submission" date="2023-02" db="EMBL/GenBank/DDBJ databases">
        <title>Georgenia sp.10Sc9-8, isolated from a soil sample collected from the Taklamakan desert.</title>
        <authorList>
            <person name="Liu S."/>
        </authorList>
    </citation>
    <scope>NUCLEOTIDE SEQUENCE</scope>
    <source>
        <strain evidence="1">10Sc9-8</strain>
    </source>
</reference>
<dbReference type="EMBL" id="JARACI010000560">
    <property type="protein sequence ID" value="MDD9205578.1"/>
    <property type="molecule type" value="Genomic_DNA"/>
</dbReference>
<organism evidence="1 2">
    <name type="scientific">Georgenia halotolerans</name>
    <dbReference type="NCBI Taxonomy" id="3028317"/>
    <lineage>
        <taxon>Bacteria</taxon>
        <taxon>Bacillati</taxon>
        <taxon>Actinomycetota</taxon>
        <taxon>Actinomycetes</taxon>
        <taxon>Micrococcales</taxon>
        <taxon>Bogoriellaceae</taxon>
        <taxon>Georgenia</taxon>
    </lineage>
</organism>
<sequence length="188" mass="20866">MSIELRRNVTRTVRAGLRYGRRVPAAQRLWHAGVGRVQDSGLARELAARVFDLRLGFGGSVFLHAGKHLVGTRTENLPVVIVLICDATAEAVRTVTEEVAAEQVLSAGFRPVFVLDRPEMAAVRSHGYPVELLVPRDAWDEELFGPWERYLLNRLSTMRTDYSAAAVLPVRGAHLGQDELFVLRTLPA</sequence>
<dbReference type="Proteomes" id="UP001165561">
    <property type="component" value="Unassembled WGS sequence"/>
</dbReference>
<proteinExistence type="predicted"/>
<evidence type="ECO:0000313" key="2">
    <source>
        <dbReference type="Proteomes" id="UP001165561"/>
    </source>
</evidence>
<protein>
    <submittedName>
        <fullName evidence="1">Uncharacterized protein</fullName>
    </submittedName>
</protein>
<comment type="caution">
    <text evidence="1">The sequence shown here is derived from an EMBL/GenBank/DDBJ whole genome shotgun (WGS) entry which is preliminary data.</text>
</comment>
<name>A0ABT5TU38_9MICO</name>
<accession>A0ABT5TU38</accession>
<gene>
    <name evidence="1" type="ORF">PU560_03735</name>
</gene>
<keyword evidence="2" id="KW-1185">Reference proteome</keyword>
<evidence type="ECO:0000313" key="1">
    <source>
        <dbReference type="EMBL" id="MDD9205578.1"/>
    </source>
</evidence>